<dbReference type="RefSeq" id="WP_010056484.1">
    <property type="nucleotide sequence ID" value="NZ_CP013738.1"/>
</dbReference>
<name>A0A0U3KQH7_STRGL</name>
<sequence length="182" mass="20898">MRTSIEDRWAAYLWIDYLLAALAVGVHIFVIRSTGSSDWLSWIDSGQRTDLYATAAGVVSAIGGLSAIAVSLYTAANGERLRAVRAQHHEELRRSWRSLIQSTALCCLLLLISLALDRETDPLSCRFLFEYTMVFASLRFMRLVWLFDRMMQVSDADLVREEQTTTPVRDPAWLRRRERARR</sequence>
<organism evidence="2 3">
    <name type="scientific">Streptomyces globisporus C-1027</name>
    <dbReference type="NCBI Taxonomy" id="1172567"/>
    <lineage>
        <taxon>Bacteria</taxon>
        <taxon>Bacillati</taxon>
        <taxon>Actinomycetota</taxon>
        <taxon>Actinomycetes</taxon>
        <taxon>Kitasatosporales</taxon>
        <taxon>Streptomycetaceae</taxon>
        <taxon>Streptomyces</taxon>
    </lineage>
</organism>
<evidence type="ECO:0000313" key="3">
    <source>
        <dbReference type="Proteomes" id="UP000064183"/>
    </source>
</evidence>
<evidence type="ECO:0000313" key="2">
    <source>
        <dbReference type="EMBL" id="ALU98142.1"/>
    </source>
</evidence>
<dbReference type="EMBL" id="CP013738">
    <property type="protein sequence ID" value="ALU98142.1"/>
    <property type="molecule type" value="Genomic_DNA"/>
</dbReference>
<dbReference type="KEGG" id="sgb:WQO_16545"/>
<reference evidence="2 3" key="1">
    <citation type="journal article" date="2012" name="J. Bacteriol.">
        <title>Draft genome sequence of Streptomyces globisporus C-1027, which produces an antitumor antibiotic consisting of a nine-membered enediyne with a chromoprotein.</title>
        <authorList>
            <person name="Wang L."/>
            <person name="Wang S."/>
            <person name="He Q."/>
            <person name="Yu T."/>
            <person name="Li Q."/>
            <person name="Hong B."/>
        </authorList>
    </citation>
    <scope>NUCLEOTIDE SEQUENCE [LARGE SCALE GENOMIC DNA]</scope>
    <source>
        <strain evidence="2 3">C-1027</strain>
    </source>
</reference>
<dbReference type="AlphaFoldDB" id="A0A0U3KQH7"/>
<dbReference type="GeneID" id="27783970"/>
<feature type="transmembrane region" description="Helical" evidence="1">
    <location>
        <begin position="51"/>
        <end position="75"/>
    </location>
</feature>
<keyword evidence="1" id="KW-1133">Transmembrane helix</keyword>
<gene>
    <name evidence="2" type="ORF">WQO_16545</name>
</gene>
<accession>A0A0U3KQH7</accession>
<feature type="transmembrane region" description="Helical" evidence="1">
    <location>
        <begin position="128"/>
        <end position="147"/>
    </location>
</feature>
<protein>
    <recommendedName>
        <fullName evidence="4">DUF2254 domain-containing protein</fullName>
    </recommendedName>
</protein>
<dbReference type="Proteomes" id="UP000064183">
    <property type="component" value="Chromosome"/>
</dbReference>
<evidence type="ECO:0008006" key="4">
    <source>
        <dbReference type="Google" id="ProtNLM"/>
    </source>
</evidence>
<keyword evidence="1" id="KW-0812">Transmembrane</keyword>
<keyword evidence="1" id="KW-0472">Membrane</keyword>
<feature type="transmembrane region" description="Helical" evidence="1">
    <location>
        <begin position="96"/>
        <end position="116"/>
    </location>
</feature>
<evidence type="ECO:0000256" key="1">
    <source>
        <dbReference type="SAM" id="Phobius"/>
    </source>
</evidence>
<proteinExistence type="predicted"/>
<feature type="transmembrane region" description="Helical" evidence="1">
    <location>
        <begin position="12"/>
        <end position="31"/>
    </location>
</feature>